<dbReference type="RefSeq" id="WP_029566981.1">
    <property type="nucleotide sequence ID" value="NZ_JNVC02000005.1"/>
</dbReference>
<dbReference type="EMBL" id="JNVC02000005">
    <property type="protein sequence ID" value="KEZ52151.1"/>
    <property type="molecule type" value="Genomic_DNA"/>
</dbReference>
<reference evidence="1 2" key="1">
    <citation type="journal article" date="2005" name="Int. J. Syst. Evol. Microbiol.">
        <title>Bacillus cibi sp. nov., isolated from jeotgal, a traditional Korean fermented seafood.</title>
        <authorList>
            <person name="Yoon J.H."/>
            <person name="Lee C.H."/>
            <person name="Oh T.K."/>
        </authorList>
    </citation>
    <scope>NUCLEOTIDE SEQUENCE [LARGE SCALE GENOMIC DNA]</scope>
    <source>
        <strain evidence="1 2">DSM 16189</strain>
    </source>
</reference>
<dbReference type="AlphaFoldDB" id="A0A084GXT9"/>
<sequence>MAVNAMEQIMSDLLFEYKQALQMSCTCDECLNDVLALVLNRVQPRYVTDDGKIAYVKAEFIDKQQMTTLIVKLAESAKMVSDMPRCRRFERGE</sequence>
<organism evidence="1 2">
    <name type="scientific">Metabacillus indicus</name>
    <name type="common">Bacillus indicus</name>
    <dbReference type="NCBI Taxonomy" id="246786"/>
    <lineage>
        <taxon>Bacteria</taxon>
        <taxon>Bacillati</taxon>
        <taxon>Bacillota</taxon>
        <taxon>Bacilli</taxon>
        <taxon>Bacillales</taxon>
        <taxon>Bacillaceae</taxon>
        <taxon>Metabacillus</taxon>
    </lineage>
</organism>
<comment type="caution">
    <text evidence="1">The sequence shown here is derived from an EMBL/GenBank/DDBJ whole genome shotgun (WGS) entry which is preliminary data.</text>
</comment>
<dbReference type="Proteomes" id="UP000028549">
    <property type="component" value="Unassembled WGS sequence"/>
</dbReference>
<dbReference type="STRING" id="246786.GS18_0213805"/>
<dbReference type="OrthoDB" id="5616024at2"/>
<name>A0A084GXT9_METID</name>
<evidence type="ECO:0000313" key="2">
    <source>
        <dbReference type="Proteomes" id="UP000028549"/>
    </source>
</evidence>
<dbReference type="InterPro" id="IPR019657">
    <property type="entry name" value="ComFB"/>
</dbReference>
<gene>
    <name evidence="1" type="ORF">GS18_0213805</name>
</gene>
<accession>A0A084GXT9</accession>
<protein>
    <submittedName>
        <fullName evidence="1">Competence protein ComF</fullName>
    </submittedName>
</protein>
<dbReference type="Pfam" id="PF10719">
    <property type="entry name" value="ComFB"/>
    <property type="match status" value="1"/>
</dbReference>
<keyword evidence="2" id="KW-1185">Reference proteome</keyword>
<proteinExistence type="predicted"/>
<evidence type="ECO:0000313" key="1">
    <source>
        <dbReference type="EMBL" id="KEZ52151.1"/>
    </source>
</evidence>